<dbReference type="CDD" id="cd01741">
    <property type="entry name" value="GATase1_1"/>
    <property type="match status" value="1"/>
</dbReference>
<evidence type="ECO:0000313" key="2">
    <source>
        <dbReference type="EMBL" id="GAA2475778.1"/>
    </source>
</evidence>
<comment type="caution">
    <text evidence="2">The sequence shown here is derived from an EMBL/GenBank/DDBJ whole genome shotgun (WGS) entry which is preliminary data.</text>
</comment>
<protein>
    <submittedName>
        <fullName evidence="2">Type 1 glutamine amidotransferase</fullName>
    </submittedName>
</protein>
<feature type="domain" description="Glutamine amidotransferase" evidence="1">
    <location>
        <begin position="20"/>
        <end position="179"/>
    </location>
</feature>
<name>A0ABP5Y9J2_STRLO</name>
<keyword evidence="2" id="KW-0315">Glutamine amidotransferase</keyword>
<evidence type="ECO:0000313" key="3">
    <source>
        <dbReference type="Proteomes" id="UP001501777"/>
    </source>
</evidence>
<dbReference type="PANTHER" id="PTHR42695">
    <property type="entry name" value="GLUTAMINE AMIDOTRANSFERASE YLR126C-RELATED"/>
    <property type="match status" value="1"/>
</dbReference>
<organism evidence="2 3">
    <name type="scientific">Streptomyces longisporus</name>
    <dbReference type="NCBI Taxonomy" id="1948"/>
    <lineage>
        <taxon>Bacteria</taxon>
        <taxon>Bacillati</taxon>
        <taxon>Actinomycetota</taxon>
        <taxon>Actinomycetes</taxon>
        <taxon>Kitasatosporales</taxon>
        <taxon>Streptomycetaceae</taxon>
        <taxon>Streptomyces</taxon>
    </lineage>
</organism>
<accession>A0ABP5Y9J2</accession>
<dbReference type="PROSITE" id="PS51273">
    <property type="entry name" value="GATASE_TYPE_1"/>
    <property type="match status" value="1"/>
</dbReference>
<proteinExistence type="predicted"/>
<dbReference type="InterPro" id="IPR017926">
    <property type="entry name" value="GATASE"/>
</dbReference>
<sequence length="236" mass="25511">MRALVVQHDHTTEPGLVGARLVERGYDLEVVTVVPEHRHLTPDVAFGFPDPADWDLVVSLGAPWSVYDETAIGSWIGGELALLRKAHHLDIPVLGVCFGAQALTTALGGSVEPSPRPEIGWTEIDTDDPSLVGPGPWMQWHYDRCVLPPGAEELARNEVGVQAFRVGRSLGVQFHPEITLWMLCGWLANGGEQQALRHGVDPGQLLARSSDLEPAARANARNLVDGFLDQVAGATD</sequence>
<dbReference type="PANTHER" id="PTHR42695:SF5">
    <property type="entry name" value="GLUTAMINE AMIDOTRANSFERASE YLR126C-RELATED"/>
    <property type="match status" value="1"/>
</dbReference>
<keyword evidence="3" id="KW-1185">Reference proteome</keyword>
<dbReference type="EMBL" id="BAAASG010000002">
    <property type="protein sequence ID" value="GAA2475778.1"/>
    <property type="molecule type" value="Genomic_DNA"/>
</dbReference>
<evidence type="ECO:0000259" key="1">
    <source>
        <dbReference type="Pfam" id="PF00117"/>
    </source>
</evidence>
<dbReference type="SUPFAM" id="SSF52317">
    <property type="entry name" value="Class I glutamine amidotransferase-like"/>
    <property type="match status" value="1"/>
</dbReference>
<dbReference type="InterPro" id="IPR029062">
    <property type="entry name" value="Class_I_gatase-like"/>
</dbReference>
<gene>
    <name evidence="2" type="ORF">GCM10010276_09230</name>
</gene>
<dbReference type="RefSeq" id="WP_344398710.1">
    <property type="nucleotide sequence ID" value="NZ_BAAASG010000002.1"/>
</dbReference>
<dbReference type="InterPro" id="IPR044992">
    <property type="entry name" value="ChyE-like"/>
</dbReference>
<reference evidence="3" key="1">
    <citation type="journal article" date="2019" name="Int. J. Syst. Evol. Microbiol.">
        <title>The Global Catalogue of Microorganisms (GCM) 10K type strain sequencing project: providing services to taxonomists for standard genome sequencing and annotation.</title>
        <authorList>
            <consortium name="The Broad Institute Genomics Platform"/>
            <consortium name="The Broad Institute Genome Sequencing Center for Infectious Disease"/>
            <person name="Wu L."/>
            <person name="Ma J."/>
        </authorList>
    </citation>
    <scope>NUCLEOTIDE SEQUENCE [LARGE SCALE GENOMIC DNA]</scope>
    <source>
        <strain evidence="3">JCM 4395</strain>
    </source>
</reference>
<dbReference type="Gene3D" id="3.40.50.880">
    <property type="match status" value="1"/>
</dbReference>
<dbReference type="Pfam" id="PF00117">
    <property type="entry name" value="GATase"/>
    <property type="match status" value="1"/>
</dbReference>
<dbReference type="Proteomes" id="UP001501777">
    <property type="component" value="Unassembled WGS sequence"/>
</dbReference>